<dbReference type="EMBL" id="CAFBMC010000016">
    <property type="protein sequence ID" value="CAB4892196.1"/>
    <property type="molecule type" value="Genomic_DNA"/>
</dbReference>
<reference evidence="2" key="1">
    <citation type="submission" date="2020-05" db="EMBL/GenBank/DDBJ databases">
        <authorList>
            <person name="Chiriac C."/>
            <person name="Salcher M."/>
            <person name="Ghai R."/>
            <person name="Kavagutti S V."/>
        </authorList>
    </citation>
    <scope>NUCLEOTIDE SEQUENCE</scope>
</reference>
<name>A0A6J7SBL2_9ZZZZ</name>
<evidence type="ECO:0000313" key="1">
    <source>
        <dbReference type="EMBL" id="CAB4892196.1"/>
    </source>
</evidence>
<sequence>MIEQSPVEEFDAELNRVVTRLRTIALAKLPDIAAPVEQLTTELLRLCSNFGDPAPPSLPSYELRASGDVVMVLATDARNAARDDQQVQEITAALTAARRALP</sequence>
<gene>
    <name evidence="1" type="ORF">UFOPK3495_00456</name>
    <name evidence="2" type="ORF">UFOPK4237_00847</name>
</gene>
<dbReference type="AlphaFoldDB" id="A0A6J7SBL2"/>
<proteinExistence type="predicted"/>
<dbReference type="EMBL" id="CAFBPZ010000049">
    <property type="protein sequence ID" value="CAB5038573.1"/>
    <property type="molecule type" value="Genomic_DNA"/>
</dbReference>
<organism evidence="2">
    <name type="scientific">freshwater metagenome</name>
    <dbReference type="NCBI Taxonomy" id="449393"/>
    <lineage>
        <taxon>unclassified sequences</taxon>
        <taxon>metagenomes</taxon>
        <taxon>ecological metagenomes</taxon>
    </lineage>
</organism>
<accession>A0A6J7SBL2</accession>
<evidence type="ECO:0000313" key="2">
    <source>
        <dbReference type="EMBL" id="CAB5038573.1"/>
    </source>
</evidence>
<protein>
    <submittedName>
        <fullName evidence="2">Unannotated protein</fullName>
    </submittedName>
</protein>